<keyword evidence="7" id="KW-0808">Transferase</keyword>
<dbReference type="GeneID" id="96598273"/>
<evidence type="ECO:0000259" key="16">
    <source>
        <dbReference type="PROSITE" id="PS50109"/>
    </source>
</evidence>
<comment type="subcellular location">
    <subcellularLocation>
        <location evidence="2">Cell membrane</location>
        <topology evidence="2">Multi-pass membrane protein</topology>
    </subcellularLocation>
</comment>
<evidence type="ECO:0000313" key="18">
    <source>
        <dbReference type="EMBL" id="KMY32157.1"/>
    </source>
</evidence>
<dbReference type="SUPFAM" id="SSF158472">
    <property type="entry name" value="HAMP domain-like"/>
    <property type="match status" value="1"/>
</dbReference>
<feature type="transmembrane region" description="Helical" evidence="15">
    <location>
        <begin position="7"/>
        <end position="30"/>
    </location>
</feature>
<evidence type="ECO:0000256" key="6">
    <source>
        <dbReference type="ARBA" id="ARBA00022553"/>
    </source>
</evidence>
<gene>
    <name evidence="18" type="ORF">ACZ11_08355</name>
</gene>
<dbReference type="SMART" id="SM00388">
    <property type="entry name" value="HisKA"/>
    <property type="match status" value="1"/>
</dbReference>
<dbReference type="GO" id="GO:0000155">
    <property type="term" value="F:phosphorelay sensor kinase activity"/>
    <property type="evidence" value="ECO:0007669"/>
    <property type="project" value="InterPro"/>
</dbReference>
<dbReference type="InterPro" id="IPR003594">
    <property type="entry name" value="HATPase_dom"/>
</dbReference>
<keyword evidence="8 15" id="KW-0812">Transmembrane</keyword>
<dbReference type="SUPFAM" id="SSF55874">
    <property type="entry name" value="ATPase domain of HSP90 chaperone/DNA topoisomerase II/histidine kinase"/>
    <property type="match status" value="1"/>
</dbReference>
<dbReference type="InterPro" id="IPR003661">
    <property type="entry name" value="HisK_dim/P_dom"/>
</dbReference>
<dbReference type="InterPro" id="IPR050398">
    <property type="entry name" value="HssS/ArlS-like"/>
</dbReference>
<keyword evidence="13" id="KW-0902">Two-component regulatory system</keyword>
<comment type="caution">
    <text evidence="18">The sequence shown here is derived from an EMBL/GenBank/DDBJ whole genome shotgun (WGS) entry which is preliminary data.</text>
</comment>
<dbReference type="CDD" id="cd00075">
    <property type="entry name" value="HATPase"/>
    <property type="match status" value="1"/>
</dbReference>
<reference evidence="19" key="1">
    <citation type="submission" date="2015-07" db="EMBL/GenBank/DDBJ databases">
        <authorList>
            <consortium name="Consortium for Microbial Forensics and Genomics (microFORGE)"/>
            <person name="Knight B.M."/>
            <person name="Roberts D.P."/>
            <person name="Lin D."/>
            <person name="Hari K."/>
            <person name="Fletcher J."/>
            <person name="Melcher U."/>
            <person name="Blagden T."/>
            <person name="Winegar R.A."/>
        </authorList>
    </citation>
    <scope>NUCLEOTIDE SEQUENCE [LARGE SCALE GENOMIC DNA]</scope>
    <source>
        <strain evidence="19">DSM 23493</strain>
    </source>
</reference>
<organism evidence="18 19">
    <name type="scientific">Lysinibacillus xylanilyticus</name>
    <dbReference type="NCBI Taxonomy" id="582475"/>
    <lineage>
        <taxon>Bacteria</taxon>
        <taxon>Bacillati</taxon>
        <taxon>Bacillota</taxon>
        <taxon>Bacilli</taxon>
        <taxon>Bacillales</taxon>
        <taxon>Bacillaceae</taxon>
        <taxon>Lysinibacillus</taxon>
    </lineage>
</organism>
<dbReference type="Pfam" id="PF00672">
    <property type="entry name" value="HAMP"/>
    <property type="match status" value="1"/>
</dbReference>
<dbReference type="GO" id="GO:0005886">
    <property type="term" value="C:plasma membrane"/>
    <property type="evidence" value="ECO:0007669"/>
    <property type="project" value="UniProtKB-SubCell"/>
</dbReference>
<sequence length="456" mass="51876">MRITTKINLLTTAWMLCILILVNIAVYFSFTKFSTNMEEVELFQKAEDLIKVIDSLDASSNINEELGDFLTPHSYIRIIDPNNNVIHEITNDALLLKTMQGQYVKTKQAQTHLISAEQVEEQVLIVRVPIKNGNQITGSVEIGERLLGFETDKEILRAILGLCTLLAAIFSLLGGKWLSNMIMKPISSMIKTMEEIEISGVPKPIAIQNQTKDELHTMAKTFNQMIHRLQENMEKQKQFVSDASHELKTPLTIIMNYADFLRRHGLDNKDMTDEAINAITSEATRMQKMTQTLLDLATLENEISLELNELNLVSSCQGVINQLKQVYSREISLHYAEDPIVILADELKIKQLIIILLDNAMKYSKDQIDVFIEKDQQHVIIRVKDYGIGIPKEELHNIFERFYRVDKARTRKTEGSGLGLSIANRIVKLYKGEIKITSKEGTGTTVELYLPINKIL</sequence>
<dbReference type="CDD" id="cd06225">
    <property type="entry name" value="HAMP"/>
    <property type="match status" value="1"/>
</dbReference>
<dbReference type="InterPro" id="IPR003660">
    <property type="entry name" value="HAMP_dom"/>
</dbReference>
<dbReference type="Gene3D" id="6.10.340.10">
    <property type="match status" value="1"/>
</dbReference>
<accession>A0A0K9FD48</accession>
<keyword evidence="11" id="KW-0067">ATP-binding</keyword>
<dbReference type="FunFam" id="3.30.565.10:FF:000006">
    <property type="entry name" value="Sensor histidine kinase WalK"/>
    <property type="match status" value="1"/>
</dbReference>
<protein>
    <recommendedName>
        <fullName evidence="4">Signal transduction histidine-protein kinase ArlS</fullName>
        <ecNumber evidence="3">2.7.13.3</ecNumber>
    </recommendedName>
</protein>
<dbReference type="Gene3D" id="3.30.565.10">
    <property type="entry name" value="Histidine kinase-like ATPase, C-terminal domain"/>
    <property type="match status" value="1"/>
</dbReference>
<dbReference type="RefSeq" id="WP_049665248.1">
    <property type="nucleotide sequence ID" value="NZ_LFXJ01000005.1"/>
</dbReference>
<dbReference type="InterPro" id="IPR005467">
    <property type="entry name" value="His_kinase_dom"/>
</dbReference>
<dbReference type="OrthoDB" id="9786919at2"/>
<dbReference type="InterPro" id="IPR036890">
    <property type="entry name" value="HATPase_C_sf"/>
</dbReference>
<evidence type="ECO:0000256" key="13">
    <source>
        <dbReference type="ARBA" id="ARBA00023012"/>
    </source>
</evidence>
<dbReference type="CDD" id="cd00082">
    <property type="entry name" value="HisKA"/>
    <property type="match status" value="1"/>
</dbReference>
<dbReference type="PANTHER" id="PTHR45528:SF1">
    <property type="entry name" value="SENSOR HISTIDINE KINASE CPXA"/>
    <property type="match status" value="1"/>
</dbReference>
<dbReference type="SMART" id="SM00387">
    <property type="entry name" value="HATPase_c"/>
    <property type="match status" value="1"/>
</dbReference>
<evidence type="ECO:0000256" key="10">
    <source>
        <dbReference type="ARBA" id="ARBA00022777"/>
    </source>
</evidence>
<dbReference type="SUPFAM" id="SSF47384">
    <property type="entry name" value="Homodimeric domain of signal transducing histidine kinase"/>
    <property type="match status" value="1"/>
</dbReference>
<evidence type="ECO:0000256" key="9">
    <source>
        <dbReference type="ARBA" id="ARBA00022741"/>
    </source>
</evidence>
<dbReference type="PATRIC" id="fig|582475.4.peg.1207"/>
<keyword evidence="6" id="KW-0597">Phosphoprotein</keyword>
<evidence type="ECO:0000256" key="14">
    <source>
        <dbReference type="ARBA" id="ARBA00023136"/>
    </source>
</evidence>
<keyword evidence="10 18" id="KW-0418">Kinase</keyword>
<dbReference type="AlphaFoldDB" id="A0A0K9FD48"/>
<evidence type="ECO:0000256" key="11">
    <source>
        <dbReference type="ARBA" id="ARBA00022840"/>
    </source>
</evidence>
<dbReference type="InterPro" id="IPR004358">
    <property type="entry name" value="Sig_transdc_His_kin-like_C"/>
</dbReference>
<dbReference type="GO" id="GO:0005524">
    <property type="term" value="F:ATP binding"/>
    <property type="evidence" value="ECO:0007669"/>
    <property type="project" value="UniProtKB-KW"/>
</dbReference>
<evidence type="ECO:0000256" key="7">
    <source>
        <dbReference type="ARBA" id="ARBA00022679"/>
    </source>
</evidence>
<evidence type="ECO:0000313" key="19">
    <source>
        <dbReference type="Proteomes" id="UP000037326"/>
    </source>
</evidence>
<dbReference type="Proteomes" id="UP000037326">
    <property type="component" value="Unassembled WGS sequence"/>
</dbReference>
<keyword evidence="14 15" id="KW-0472">Membrane</keyword>
<dbReference type="EC" id="2.7.13.3" evidence="3"/>
<dbReference type="FunFam" id="1.10.287.130:FF:000001">
    <property type="entry name" value="Two-component sensor histidine kinase"/>
    <property type="match status" value="1"/>
</dbReference>
<evidence type="ECO:0000256" key="12">
    <source>
        <dbReference type="ARBA" id="ARBA00022989"/>
    </source>
</evidence>
<evidence type="ECO:0000256" key="3">
    <source>
        <dbReference type="ARBA" id="ARBA00012438"/>
    </source>
</evidence>
<dbReference type="SMART" id="SM00304">
    <property type="entry name" value="HAMP"/>
    <property type="match status" value="1"/>
</dbReference>
<dbReference type="PROSITE" id="PS50109">
    <property type="entry name" value="HIS_KIN"/>
    <property type="match status" value="1"/>
</dbReference>
<keyword evidence="9" id="KW-0547">Nucleotide-binding</keyword>
<evidence type="ECO:0000256" key="5">
    <source>
        <dbReference type="ARBA" id="ARBA00022475"/>
    </source>
</evidence>
<evidence type="ECO:0000256" key="15">
    <source>
        <dbReference type="SAM" id="Phobius"/>
    </source>
</evidence>
<dbReference type="Pfam" id="PF02518">
    <property type="entry name" value="HATPase_c"/>
    <property type="match status" value="1"/>
</dbReference>
<dbReference type="PROSITE" id="PS50885">
    <property type="entry name" value="HAMP"/>
    <property type="match status" value="1"/>
</dbReference>
<dbReference type="InterPro" id="IPR041610">
    <property type="entry name" value="ArlS_N"/>
</dbReference>
<evidence type="ECO:0000256" key="2">
    <source>
        <dbReference type="ARBA" id="ARBA00004651"/>
    </source>
</evidence>
<keyword evidence="5" id="KW-1003">Cell membrane</keyword>
<evidence type="ECO:0000256" key="4">
    <source>
        <dbReference type="ARBA" id="ARBA00015735"/>
    </source>
</evidence>
<feature type="domain" description="HAMP" evidence="17">
    <location>
        <begin position="180"/>
        <end position="234"/>
    </location>
</feature>
<dbReference type="Gene3D" id="1.10.287.130">
    <property type="match status" value="1"/>
</dbReference>
<dbReference type="Pfam" id="PF00512">
    <property type="entry name" value="HisKA"/>
    <property type="match status" value="1"/>
</dbReference>
<dbReference type="PANTHER" id="PTHR45528">
    <property type="entry name" value="SENSOR HISTIDINE KINASE CPXA"/>
    <property type="match status" value="1"/>
</dbReference>
<keyword evidence="12 15" id="KW-1133">Transmembrane helix</keyword>
<dbReference type="Pfam" id="PF18719">
    <property type="entry name" value="ArlS_N"/>
    <property type="match status" value="1"/>
</dbReference>
<evidence type="ECO:0000256" key="8">
    <source>
        <dbReference type="ARBA" id="ARBA00022692"/>
    </source>
</evidence>
<name>A0A0K9FD48_9BACI</name>
<dbReference type="EMBL" id="LFXJ01000005">
    <property type="protein sequence ID" value="KMY32157.1"/>
    <property type="molecule type" value="Genomic_DNA"/>
</dbReference>
<evidence type="ECO:0000259" key="17">
    <source>
        <dbReference type="PROSITE" id="PS50885"/>
    </source>
</evidence>
<feature type="domain" description="Histidine kinase" evidence="16">
    <location>
        <begin position="242"/>
        <end position="454"/>
    </location>
</feature>
<dbReference type="InterPro" id="IPR036097">
    <property type="entry name" value="HisK_dim/P_sf"/>
</dbReference>
<dbReference type="PRINTS" id="PR00344">
    <property type="entry name" value="BCTRLSENSOR"/>
</dbReference>
<comment type="catalytic activity">
    <reaction evidence="1">
        <text>ATP + protein L-histidine = ADP + protein N-phospho-L-histidine.</text>
        <dbReference type="EC" id="2.7.13.3"/>
    </reaction>
</comment>
<evidence type="ECO:0000256" key="1">
    <source>
        <dbReference type="ARBA" id="ARBA00000085"/>
    </source>
</evidence>
<proteinExistence type="predicted"/>